<dbReference type="STRING" id="5627.A0A1C7LRG8"/>
<keyword evidence="1" id="KW-0175">Coiled coil</keyword>
<evidence type="ECO:0000313" key="2">
    <source>
        <dbReference type="EMBL" id="OBZ67302.1"/>
    </source>
</evidence>
<sequence length="281" mass="30810">MRTVESLQVELRAATGESAHLASRLAEKEATEDELRSSLARALADASTAVHEITEIKVTVSEQQLSLDQVRSLLQEKEIEATELGDRLVKTEAARNELLSELGEKAGQITTLRENVAAATVHTAQLSSLQGSLFTATDEVGALRTQLDTAETSRVELIARLEEAGAEALSLQDTLQREKERSATLTQDLSLAKTDAQDAEAEIEALLKAKAEDEANISRLKDGFSRLRQVQMECLVEVDHKIAAAHSSPLPNRRRSSVTEASLVPLQVRTWRRQSLGKHMK</sequence>
<gene>
    <name evidence="2" type="ORF">A0H81_12521</name>
</gene>
<feature type="coiled-coil region" evidence="1">
    <location>
        <begin position="147"/>
        <end position="216"/>
    </location>
</feature>
<evidence type="ECO:0000313" key="3">
    <source>
        <dbReference type="Proteomes" id="UP000092993"/>
    </source>
</evidence>
<comment type="caution">
    <text evidence="2">The sequence shown here is derived from an EMBL/GenBank/DDBJ whole genome shotgun (WGS) entry which is preliminary data.</text>
</comment>
<keyword evidence="3" id="KW-1185">Reference proteome</keyword>
<feature type="coiled-coil region" evidence="1">
    <location>
        <begin position="67"/>
        <end position="94"/>
    </location>
</feature>
<dbReference type="Proteomes" id="UP000092993">
    <property type="component" value="Unassembled WGS sequence"/>
</dbReference>
<name>A0A1C7LRG8_GRIFR</name>
<evidence type="ECO:0000256" key="1">
    <source>
        <dbReference type="SAM" id="Coils"/>
    </source>
</evidence>
<dbReference type="AlphaFoldDB" id="A0A1C7LRG8"/>
<organism evidence="2 3">
    <name type="scientific">Grifola frondosa</name>
    <name type="common">Maitake</name>
    <name type="synonym">Polyporus frondosus</name>
    <dbReference type="NCBI Taxonomy" id="5627"/>
    <lineage>
        <taxon>Eukaryota</taxon>
        <taxon>Fungi</taxon>
        <taxon>Dikarya</taxon>
        <taxon>Basidiomycota</taxon>
        <taxon>Agaricomycotina</taxon>
        <taxon>Agaricomycetes</taxon>
        <taxon>Polyporales</taxon>
        <taxon>Grifolaceae</taxon>
        <taxon>Grifola</taxon>
    </lineage>
</organism>
<protein>
    <submittedName>
        <fullName evidence="2">Uncharacterized protein</fullName>
    </submittedName>
</protein>
<proteinExistence type="predicted"/>
<accession>A0A1C7LRG8</accession>
<reference evidence="2 3" key="1">
    <citation type="submission" date="2016-03" db="EMBL/GenBank/DDBJ databases">
        <title>Whole genome sequencing of Grifola frondosa 9006-11.</title>
        <authorList>
            <person name="Min B."/>
            <person name="Park H."/>
            <person name="Kim J.-G."/>
            <person name="Cho H."/>
            <person name="Oh Y.-L."/>
            <person name="Kong W.-S."/>
            <person name="Choi I.-G."/>
        </authorList>
    </citation>
    <scope>NUCLEOTIDE SEQUENCE [LARGE SCALE GENOMIC DNA]</scope>
    <source>
        <strain evidence="2 3">9006-11</strain>
    </source>
</reference>
<dbReference type="EMBL" id="LUGG01000024">
    <property type="protein sequence ID" value="OBZ67302.1"/>
    <property type="molecule type" value="Genomic_DNA"/>
</dbReference>